<keyword evidence="8" id="KW-0732">Signal</keyword>
<evidence type="ECO:0000256" key="2">
    <source>
        <dbReference type="ARBA" id="ARBA00006528"/>
    </source>
</evidence>
<evidence type="ECO:0000256" key="3">
    <source>
        <dbReference type="ARBA" id="ARBA00022692"/>
    </source>
</evidence>
<evidence type="ECO:0000256" key="5">
    <source>
        <dbReference type="ARBA" id="ARBA00022989"/>
    </source>
</evidence>
<feature type="transmembrane region" description="Helical" evidence="7">
    <location>
        <begin position="195"/>
        <end position="217"/>
    </location>
</feature>
<evidence type="ECO:0000256" key="6">
    <source>
        <dbReference type="ARBA" id="ARBA00023136"/>
    </source>
</evidence>
<dbReference type="InterPro" id="IPR002657">
    <property type="entry name" value="BilAc:Na_symport/Acr3"/>
</dbReference>
<sequence>MIFQVLSYLVYMVHAELNSPGSPDLVPRIDFYPAELLGVEEYEDRDVFVEFNWRNTTNRTLIESSQFSRDFYVTLFSEDTSLLEIANSSIPKCIHLGDEPQNFSFTVRGVFLGYTNVKLVLKRAVKGCENINGDERGGNSWTYELLTSVIRQPSILINGVTIIFAILVAINFINMGVQLDLDCIKSVLRKPIGPAIGFFCQFLFMPLASYGISYLLFSDDSLRLGLFTLGCSPGGSMSNFWTLLFDGDVNLSITMTFISTIAALAMMPLWVFTLGATLFRDREATIPYMNMVGSLILLTLPLVIGIFIKKYSPRLTRFSNKIIKPFTIIIVLCGIGIASYVNRFVFLLFTWRVVVAGMGIAWGGYTFGALMSWLCRLERAQIVAISIETAFQNPAVAFVLLLLTLPQPDADLSSVPVVAQLMLTGIPMWVLLIITRLYKKVKDYRRVRKPSVIEKPQIETVHRVYFAVETNPPEEMEDVFYDAKIHKLNQK</sequence>
<dbReference type="Proteomes" id="UP000887116">
    <property type="component" value="Unassembled WGS sequence"/>
</dbReference>
<dbReference type="PANTHER" id="PTHR10361">
    <property type="entry name" value="SODIUM-BILE ACID COTRANSPORTER"/>
    <property type="match status" value="1"/>
</dbReference>
<comment type="subcellular location">
    <subcellularLocation>
        <location evidence="1">Membrane</location>
        <topology evidence="1">Multi-pass membrane protein</topology>
    </subcellularLocation>
</comment>
<keyword evidence="6 7" id="KW-0472">Membrane</keyword>
<protein>
    <submittedName>
        <fullName evidence="9">Uncharacterized protein</fullName>
    </submittedName>
</protein>
<dbReference type="AlphaFoldDB" id="A0A8X6GW33"/>
<organism evidence="9 10">
    <name type="scientific">Trichonephila clavata</name>
    <name type="common">Joro spider</name>
    <name type="synonym">Nephila clavata</name>
    <dbReference type="NCBI Taxonomy" id="2740835"/>
    <lineage>
        <taxon>Eukaryota</taxon>
        <taxon>Metazoa</taxon>
        <taxon>Ecdysozoa</taxon>
        <taxon>Arthropoda</taxon>
        <taxon>Chelicerata</taxon>
        <taxon>Arachnida</taxon>
        <taxon>Araneae</taxon>
        <taxon>Araneomorphae</taxon>
        <taxon>Entelegynae</taxon>
        <taxon>Araneoidea</taxon>
        <taxon>Nephilidae</taxon>
        <taxon>Trichonephila</taxon>
    </lineage>
</organism>
<dbReference type="GO" id="GO:0016020">
    <property type="term" value="C:membrane"/>
    <property type="evidence" value="ECO:0007669"/>
    <property type="project" value="UniProtKB-SubCell"/>
</dbReference>
<dbReference type="OrthoDB" id="6423750at2759"/>
<feature type="transmembrane region" description="Helical" evidence="7">
    <location>
        <begin position="223"/>
        <end position="245"/>
    </location>
</feature>
<dbReference type="InterPro" id="IPR004710">
    <property type="entry name" value="Bilac:Na_transpt"/>
</dbReference>
<dbReference type="InterPro" id="IPR038770">
    <property type="entry name" value="Na+/solute_symporter_sf"/>
</dbReference>
<evidence type="ECO:0000256" key="1">
    <source>
        <dbReference type="ARBA" id="ARBA00004141"/>
    </source>
</evidence>
<proteinExistence type="inferred from homology"/>
<keyword evidence="10" id="KW-1185">Reference proteome</keyword>
<accession>A0A8X6GW33</accession>
<reference evidence="9" key="1">
    <citation type="submission" date="2020-07" db="EMBL/GenBank/DDBJ databases">
        <title>Multicomponent nature underlies the extraordinary mechanical properties of spider dragline silk.</title>
        <authorList>
            <person name="Kono N."/>
            <person name="Nakamura H."/>
            <person name="Mori M."/>
            <person name="Yoshida Y."/>
            <person name="Ohtoshi R."/>
            <person name="Malay A.D."/>
            <person name="Moran D.A.P."/>
            <person name="Tomita M."/>
            <person name="Numata K."/>
            <person name="Arakawa K."/>
        </authorList>
    </citation>
    <scope>NUCLEOTIDE SEQUENCE</scope>
</reference>
<comment type="similarity">
    <text evidence="2">Belongs to the bile acid:sodium symporter (BASS) (TC 2.A.28) family.</text>
</comment>
<keyword evidence="3 7" id="KW-0812">Transmembrane</keyword>
<gene>
    <name evidence="9" type="primary">Slc10a1</name>
    <name evidence="9" type="ORF">TNCT_734921</name>
</gene>
<feature type="transmembrane region" description="Helical" evidence="7">
    <location>
        <begin position="285"/>
        <end position="308"/>
    </location>
</feature>
<feature type="signal peptide" evidence="8">
    <location>
        <begin position="1"/>
        <end position="15"/>
    </location>
</feature>
<dbReference type="GO" id="GO:0015293">
    <property type="term" value="F:symporter activity"/>
    <property type="evidence" value="ECO:0007669"/>
    <property type="project" value="UniProtKB-KW"/>
</dbReference>
<dbReference type="EMBL" id="BMAO01006881">
    <property type="protein sequence ID" value="GFR12272.1"/>
    <property type="molecule type" value="Genomic_DNA"/>
</dbReference>
<keyword evidence="4" id="KW-0769">Symport</keyword>
<evidence type="ECO:0000256" key="7">
    <source>
        <dbReference type="SAM" id="Phobius"/>
    </source>
</evidence>
<feature type="transmembrane region" description="Helical" evidence="7">
    <location>
        <begin position="382"/>
        <end position="405"/>
    </location>
</feature>
<feature type="transmembrane region" description="Helical" evidence="7">
    <location>
        <begin position="417"/>
        <end position="438"/>
    </location>
</feature>
<keyword evidence="5 7" id="KW-1133">Transmembrane helix</keyword>
<comment type="caution">
    <text evidence="9">The sequence shown here is derived from an EMBL/GenBank/DDBJ whole genome shotgun (WGS) entry which is preliminary data.</text>
</comment>
<dbReference type="Pfam" id="PF01758">
    <property type="entry name" value="SBF"/>
    <property type="match status" value="1"/>
</dbReference>
<feature type="transmembrane region" description="Helical" evidence="7">
    <location>
        <begin position="155"/>
        <end position="174"/>
    </location>
</feature>
<evidence type="ECO:0000256" key="8">
    <source>
        <dbReference type="SAM" id="SignalP"/>
    </source>
</evidence>
<feature type="chain" id="PRO_5036491437" evidence="8">
    <location>
        <begin position="16"/>
        <end position="491"/>
    </location>
</feature>
<name>A0A8X6GW33_TRICU</name>
<evidence type="ECO:0000256" key="4">
    <source>
        <dbReference type="ARBA" id="ARBA00022847"/>
    </source>
</evidence>
<feature type="transmembrane region" description="Helical" evidence="7">
    <location>
        <begin position="355"/>
        <end position="375"/>
    </location>
</feature>
<keyword evidence="4" id="KW-0813">Transport</keyword>
<feature type="transmembrane region" description="Helical" evidence="7">
    <location>
        <begin position="328"/>
        <end position="349"/>
    </location>
</feature>
<evidence type="ECO:0000313" key="9">
    <source>
        <dbReference type="EMBL" id="GFR12272.1"/>
    </source>
</evidence>
<dbReference type="PANTHER" id="PTHR10361:SF28">
    <property type="entry name" value="P3 PROTEIN-RELATED"/>
    <property type="match status" value="1"/>
</dbReference>
<dbReference type="Gene3D" id="1.20.1530.20">
    <property type="match status" value="1"/>
</dbReference>
<feature type="transmembrane region" description="Helical" evidence="7">
    <location>
        <begin position="257"/>
        <end position="279"/>
    </location>
</feature>
<evidence type="ECO:0000313" key="10">
    <source>
        <dbReference type="Proteomes" id="UP000887116"/>
    </source>
</evidence>